<keyword evidence="3 6" id="KW-0963">Cytoplasm</keyword>
<dbReference type="Gene3D" id="3.30.1360.40">
    <property type="match status" value="1"/>
</dbReference>
<dbReference type="OrthoDB" id="9804006at2"/>
<name>A0A0B6WUN6_9BACT</name>
<sequence>MDVKTVIKETKPRMEAVIEDLRRKLATIRTGRATVSLLDSVVVDYYGVPTPLNQMASIHVAEPQLITVQPWDQSQLGAVEKAIRNADLGLNPTNDGKIIRVPVPPLTEERRKQLAKQVHEIAEDHRTAVRNIRRDANERLKKMFKDKLISEDDEHDGLEEVQKLTNTYIAKIDELAKHKEEEILRV</sequence>
<comment type="similarity">
    <text evidence="2 6">Belongs to the RRF family.</text>
</comment>
<dbReference type="Gene3D" id="1.10.132.20">
    <property type="entry name" value="Ribosome-recycling factor"/>
    <property type="match status" value="1"/>
</dbReference>
<evidence type="ECO:0000259" key="7">
    <source>
        <dbReference type="Pfam" id="PF01765"/>
    </source>
</evidence>
<dbReference type="GO" id="GO:0006415">
    <property type="term" value="P:translational termination"/>
    <property type="evidence" value="ECO:0007669"/>
    <property type="project" value="UniProtKB-UniRule"/>
</dbReference>
<dbReference type="HAMAP" id="MF_00040">
    <property type="entry name" value="RRF"/>
    <property type="match status" value="1"/>
</dbReference>
<evidence type="ECO:0000256" key="6">
    <source>
        <dbReference type="HAMAP-Rule" id="MF_00040"/>
    </source>
</evidence>
<dbReference type="SUPFAM" id="SSF55194">
    <property type="entry name" value="Ribosome recycling factor, RRF"/>
    <property type="match status" value="1"/>
</dbReference>
<dbReference type="InterPro" id="IPR002661">
    <property type="entry name" value="Ribosome_recyc_fac"/>
</dbReference>
<dbReference type="FunFam" id="1.10.132.20:FF:000001">
    <property type="entry name" value="Ribosome-recycling factor"/>
    <property type="match status" value="1"/>
</dbReference>
<dbReference type="FunFam" id="3.30.1360.40:FF:000001">
    <property type="entry name" value="Ribosome-recycling factor"/>
    <property type="match status" value="1"/>
</dbReference>
<dbReference type="InterPro" id="IPR023584">
    <property type="entry name" value="Ribosome_recyc_fac_dom"/>
</dbReference>
<reference evidence="8 9" key="2">
    <citation type="submission" date="2015-01" db="EMBL/GenBank/DDBJ databases">
        <title>Complete genome sequence of Pyrinomonas methylaliphatogenes type strain K22T.</title>
        <authorList>
            <person name="Lee K.C.Y."/>
            <person name="Power J.F."/>
            <person name="Dunfield P.F."/>
            <person name="Morgan X.C."/>
            <person name="Huttenhower C."/>
            <person name="Stott M.B."/>
        </authorList>
    </citation>
    <scope>NUCLEOTIDE SEQUENCE [LARGE SCALE GENOMIC DNA]</scope>
    <source>
        <strain evidence="8 9">K22</strain>
    </source>
</reference>
<evidence type="ECO:0000256" key="1">
    <source>
        <dbReference type="ARBA" id="ARBA00004496"/>
    </source>
</evidence>
<evidence type="ECO:0000313" key="8">
    <source>
        <dbReference type="EMBL" id="CDM64953.1"/>
    </source>
</evidence>
<organism evidence="8 9">
    <name type="scientific">Pyrinomonas methylaliphatogenes</name>
    <dbReference type="NCBI Taxonomy" id="454194"/>
    <lineage>
        <taxon>Bacteria</taxon>
        <taxon>Pseudomonadati</taxon>
        <taxon>Acidobacteriota</taxon>
        <taxon>Blastocatellia</taxon>
        <taxon>Blastocatellales</taxon>
        <taxon>Pyrinomonadaceae</taxon>
        <taxon>Pyrinomonas</taxon>
    </lineage>
</organism>
<dbReference type="NCBIfam" id="TIGR00496">
    <property type="entry name" value="frr"/>
    <property type="match status" value="1"/>
</dbReference>
<dbReference type="GO" id="GO:0005737">
    <property type="term" value="C:cytoplasm"/>
    <property type="evidence" value="ECO:0007669"/>
    <property type="project" value="UniProtKB-SubCell"/>
</dbReference>
<evidence type="ECO:0000313" key="9">
    <source>
        <dbReference type="Proteomes" id="UP000031518"/>
    </source>
</evidence>
<dbReference type="RefSeq" id="WP_041975013.1">
    <property type="nucleotide sequence ID" value="NZ_CBXV010000004.1"/>
</dbReference>
<dbReference type="InterPro" id="IPR036191">
    <property type="entry name" value="RRF_sf"/>
</dbReference>
<dbReference type="AlphaFoldDB" id="A0A0B6WUN6"/>
<evidence type="ECO:0000256" key="4">
    <source>
        <dbReference type="ARBA" id="ARBA00022917"/>
    </source>
</evidence>
<accession>A0A0B6WUN6</accession>
<dbReference type="Proteomes" id="UP000031518">
    <property type="component" value="Unassembled WGS sequence"/>
</dbReference>
<gene>
    <name evidence="6" type="primary">frr</name>
    <name evidence="8" type="ORF">PYK22_00949</name>
</gene>
<keyword evidence="4 6" id="KW-0648">Protein biosynthesis</keyword>
<dbReference type="EMBL" id="CBXV010000004">
    <property type="protein sequence ID" value="CDM64953.1"/>
    <property type="molecule type" value="Genomic_DNA"/>
</dbReference>
<comment type="subcellular location">
    <subcellularLocation>
        <location evidence="1 6">Cytoplasm</location>
    </subcellularLocation>
</comment>
<reference evidence="8 9" key="1">
    <citation type="submission" date="2013-12" db="EMBL/GenBank/DDBJ databases">
        <authorList>
            <person name="Stott M."/>
        </authorList>
    </citation>
    <scope>NUCLEOTIDE SEQUENCE [LARGE SCALE GENOMIC DNA]</scope>
    <source>
        <strain evidence="8 9">K22</strain>
    </source>
</reference>
<keyword evidence="9" id="KW-1185">Reference proteome</keyword>
<evidence type="ECO:0000256" key="3">
    <source>
        <dbReference type="ARBA" id="ARBA00022490"/>
    </source>
</evidence>
<feature type="domain" description="Ribosome recycling factor" evidence="7">
    <location>
        <begin position="21"/>
        <end position="184"/>
    </location>
</feature>
<evidence type="ECO:0000256" key="5">
    <source>
        <dbReference type="ARBA" id="ARBA00025050"/>
    </source>
</evidence>
<dbReference type="PANTHER" id="PTHR20982">
    <property type="entry name" value="RIBOSOME RECYCLING FACTOR"/>
    <property type="match status" value="1"/>
</dbReference>
<dbReference type="STRING" id="454194.PYK22_00949"/>
<comment type="function">
    <text evidence="5 6">Responsible for the release of ribosomes from messenger RNA at the termination of protein biosynthesis. May increase the efficiency of translation by recycling ribosomes from one round of translation to another.</text>
</comment>
<dbReference type="GO" id="GO:0043023">
    <property type="term" value="F:ribosomal large subunit binding"/>
    <property type="evidence" value="ECO:0007669"/>
    <property type="project" value="TreeGrafter"/>
</dbReference>
<dbReference type="CDD" id="cd00520">
    <property type="entry name" value="RRF"/>
    <property type="match status" value="1"/>
</dbReference>
<dbReference type="Pfam" id="PF01765">
    <property type="entry name" value="RRF"/>
    <property type="match status" value="1"/>
</dbReference>
<dbReference type="PANTHER" id="PTHR20982:SF3">
    <property type="entry name" value="MITOCHONDRIAL RIBOSOME RECYCLING FACTOR PSEUDO 1"/>
    <property type="match status" value="1"/>
</dbReference>
<protein>
    <recommendedName>
        <fullName evidence="6">Ribosome-recycling factor</fullName>
        <shortName evidence="6">RRF</shortName>
    </recommendedName>
    <alternativeName>
        <fullName evidence="6">Ribosome-releasing factor</fullName>
    </alternativeName>
</protein>
<evidence type="ECO:0000256" key="2">
    <source>
        <dbReference type="ARBA" id="ARBA00005912"/>
    </source>
</evidence>
<proteinExistence type="inferred from homology"/>